<comment type="similarity">
    <text evidence="7">Belongs to the amino acid-polyamine-organocation (APC) superfamily. Polyamine:cation symporter (PHS) (TC 2.A.3.12) family.</text>
</comment>
<evidence type="ECO:0008006" key="11">
    <source>
        <dbReference type="Google" id="ProtNLM"/>
    </source>
</evidence>
<keyword evidence="10" id="KW-1185">Reference proteome</keyword>
<keyword evidence="6 8" id="KW-0472">Membrane</keyword>
<evidence type="ECO:0000256" key="6">
    <source>
        <dbReference type="ARBA" id="ARBA00023136"/>
    </source>
</evidence>
<dbReference type="InterPro" id="IPR002293">
    <property type="entry name" value="AA/rel_permease1"/>
</dbReference>
<feature type="transmembrane region" description="Helical" evidence="8">
    <location>
        <begin position="55"/>
        <end position="79"/>
    </location>
</feature>
<dbReference type="PANTHER" id="PTHR45826:SF2">
    <property type="entry name" value="AMINO ACID TRANSPORTER"/>
    <property type="match status" value="1"/>
</dbReference>
<feature type="transmembrane region" description="Helical" evidence="8">
    <location>
        <begin position="29"/>
        <end position="49"/>
    </location>
</feature>
<feature type="transmembrane region" description="Helical" evidence="8">
    <location>
        <begin position="182"/>
        <end position="205"/>
    </location>
</feature>
<organism evidence="9 10">
    <name type="scientific">Dictyostelium firmibasis</name>
    <dbReference type="NCBI Taxonomy" id="79012"/>
    <lineage>
        <taxon>Eukaryota</taxon>
        <taxon>Amoebozoa</taxon>
        <taxon>Evosea</taxon>
        <taxon>Eumycetozoa</taxon>
        <taxon>Dictyostelia</taxon>
        <taxon>Dictyosteliales</taxon>
        <taxon>Dictyosteliaceae</taxon>
        <taxon>Dictyostelium</taxon>
    </lineage>
</organism>
<evidence type="ECO:0000256" key="2">
    <source>
        <dbReference type="ARBA" id="ARBA00022448"/>
    </source>
</evidence>
<feature type="transmembrane region" description="Helical" evidence="8">
    <location>
        <begin position="440"/>
        <end position="460"/>
    </location>
</feature>
<feature type="transmembrane region" description="Helical" evidence="8">
    <location>
        <begin position="109"/>
        <end position="133"/>
    </location>
</feature>
<feature type="transmembrane region" description="Helical" evidence="8">
    <location>
        <begin position="356"/>
        <end position="376"/>
    </location>
</feature>
<accession>A0AAN7U1Y8</accession>
<keyword evidence="5 8" id="KW-1133">Transmembrane helix</keyword>
<evidence type="ECO:0000256" key="1">
    <source>
        <dbReference type="ARBA" id="ARBA00004651"/>
    </source>
</evidence>
<evidence type="ECO:0000256" key="5">
    <source>
        <dbReference type="ARBA" id="ARBA00022989"/>
    </source>
</evidence>
<evidence type="ECO:0000256" key="3">
    <source>
        <dbReference type="ARBA" id="ARBA00022475"/>
    </source>
</evidence>
<proteinExistence type="inferred from homology"/>
<reference evidence="9 10" key="1">
    <citation type="submission" date="2023-11" db="EMBL/GenBank/DDBJ databases">
        <title>Dfirmibasis_genome.</title>
        <authorList>
            <person name="Edelbroek B."/>
            <person name="Kjellin J."/>
            <person name="Jerlstrom-Hultqvist J."/>
            <person name="Soderbom F."/>
        </authorList>
    </citation>
    <scope>NUCLEOTIDE SEQUENCE [LARGE SCALE GENOMIC DNA]</scope>
    <source>
        <strain evidence="9 10">TNS-C-14</strain>
    </source>
</reference>
<dbReference type="Pfam" id="PF13520">
    <property type="entry name" value="AA_permease_2"/>
    <property type="match status" value="1"/>
</dbReference>
<gene>
    <name evidence="9" type="ORF">RB653_007924</name>
</gene>
<keyword evidence="4 8" id="KW-0812">Transmembrane</keyword>
<evidence type="ECO:0000256" key="4">
    <source>
        <dbReference type="ARBA" id="ARBA00022692"/>
    </source>
</evidence>
<dbReference type="InterPro" id="IPR044566">
    <property type="entry name" value="RMV1-like"/>
</dbReference>
<evidence type="ECO:0000313" key="9">
    <source>
        <dbReference type="EMBL" id="KAK5576780.1"/>
    </source>
</evidence>
<dbReference type="GO" id="GO:0005886">
    <property type="term" value="C:plasma membrane"/>
    <property type="evidence" value="ECO:0007669"/>
    <property type="project" value="UniProtKB-SubCell"/>
</dbReference>
<dbReference type="Proteomes" id="UP001344447">
    <property type="component" value="Unassembled WGS sequence"/>
</dbReference>
<dbReference type="GO" id="GO:0015203">
    <property type="term" value="F:polyamine transmembrane transporter activity"/>
    <property type="evidence" value="ECO:0007669"/>
    <property type="project" value="UniProtKB-ARBA"/>
</dbReference>
<dbReference type="Gene3D" id="1.20.1740.10">
    <property type="entry name" value="Amino acid/polyamine transporter I"/>
    <property type="match status" value="1"/>
</dbReference>
<feature type="transmembrane region" description="Helical" evidence="8">
    <location>
        <begin position="145"/>
        <end position="170"/>
    </location>
</feature>
<dbReference type="AlphaFoldDB" id="A0AAN7U1Y8"/>
<protein>
    <recommendedName>
        <fullName evidence="11">Amino acid transporter</fullName>
    </recommendedName>
</protein>
<feature type="transmembrane region" description="Helical" evidence="8">
    <location>
        <begin position="382"/>
        <end position="401"/>
    </location>
</feature>
<keyword evidence="2" id="KW-0813">Transport</keyword>
<feature type="transmembrane region" description="Helical" evidence="8">
    <location>
        <begin position="225"/>
        <end position="246"/>
    </location>
</feature>
<name>A0AAN7U1Y8_9MYCE</name>
<sequence>MTVEIENDKKLVIQNEEPEQQGNHPPRTIGFISFLSIGYFLVSGGPFGIEGSVSAGSYAYVLLTYIILPIFWCIPHGLITAELSLMVNKDGGCSVWGEKAFGEYVSLSLGLFSWFASIVDLSLYPVLFVQYFSGCFGGTSYEDDLWGGGMATCTHCRLLIAFAVIVLIVLMNCWGAEQVGIFSTILSVILLTPFIIMVVMGIGHVQLGEILRVDGGLSNFKGVQWGVLLTNLVWSTSGFDATGQLAGEVKNPRRNYPIGVIGVMIITITSYVLPLLVGMQYDRDYANWQDGQFSIIALKVGGQWLGILLSIGGMVSSVGLFQCNLCTSARNLYSLSDRGYLPKIFSKLLPRRETPFVAILTNAAIVCILILMPFQAIMSLDMSIYSIVVTIECIIYIKLFIWNPDYNRPYKAISTRWLLPYMASPMVFTILILALSPFTIQWKTLVAVGVNLAIVASRYFHNKYKQKNQKKSNSVLDYEEESLIKKYSIN</sequence>
<dbReference type="PANTHER" id="PTHR45826">
    <property type="entry name" value="POLYAMINE TRANSPORTER PUT1"/>
    <property type="match status" value="1"/>
</dbReference>
<comment type="caution">
    <text evidence="9">The sequence shown here is derived from an EMBL/GenBank/DDBJ whole genome shotgun (WGS) entry which is preliminary data.</text>
</comment>
<evidence type="ECO:0000256" key="8">
    <source>
        <dbReference type="SAM" id="Phobius"/>
    </source>
</evidence>
<feature type="transmembrane region" description="Helical" evidence="8">
    <location>
        <begin position="258"/>
        <end position="281"/>
    </location>
</feature>
<dbReference type="EMBL" id="JAVFKY010000005">
    <property type="protein sequence ID" value="KAK5576780.1"/>
    <property type="molecule type" value="Genomic_DNA"/>
</dbReference>
<comment type="subcellular location">
    <subcellularLocation>
        <location evidence="1">Cell membrane</location>
        <topology evidence="1">Multi-pass membrane protein</topology>
    </subcellularLocation>
</comment>
<evidence type="ECO:0000313" key="10">
    <source>
        <dbReference type="Proteomes" id="UP001344447"/>
    </source>
</evidence>
<evidence type="ECO:0000256" key="7">
    <source>
        <dbReference type="ARBA" id="ARBA00024041"/>
    </source>
</evidence>
<keyword evidence="3" id="KW-1003">Cell membrane</keyword>
<feature type="transmembrane region" description="Helical" evidence="8">
    <location>
        <begin position="413"/>
        <end position="434"/>
    </location>
</feature>
<dbReference type="PIRSF" id="PIRSF006060">
    <property type="entry name" value="AA_transporter"/>
    <property type="match status" value="1"/>
</dbReference>
<feature type="transmembrane region" description="Helical" evidence="8">
    <location>
        <begin position="301"/>
        <end position="321"/>
    </location>
</feature>